<evidence type="ECO:0000256" key="2">
    <source>
        <dbReference type="ARBA" id="ARBA00004496"/>
    </source>
</evidence>
<evidence type="ECO:0000256" key="6">
    <source>
        <dbReference type="ARBA" id="ARBA00022842"/>
    </source>
</evidence>
<evidence type="ECO:0000256" key="11">
    <source>
        <dbReference type="ARBA" id="ARBA00080475"/>
    </source>
</evidence>
<evidence type="ECO:0000256" key="3">
    <source>
        <dbReference type="ARBA" id="ARBA00011738"/>
    </source>
</evidence>
<dbReference type="GO" id="GO:0005737">
    <property type="term" value="C:cytoplasm"/>
    <property type="evidence" value="ECO:0007669"/>
    <property type="project" value="UniProtKB-SubCell"/>
</dbReference>
<evidence type="ECO:0000256" key="10">
    <source>
        <dbReference type="ARBA" id="ARBA00071467"/>
    </source>
</evidence>
<keyword evidence="14" id="KW-1185">Reference proteome</keyword>
<feature type="domain" description="Nudix hydrolase" evidence="12">
    <location>
        <begin position="55"/>
        <end position="209"/>
    </location>
</feature>
<dbReference type="Gene3D" id="3.90.79.10">
    <property type="entry name" value="Nucleoside Triphosphate Pyrophosphohydrolase"/>
    <property type="match status" value="1"/>
</dbReference>
<keyword evidence="4" id="KW-0963">Cytoplasm</keyword>
<name>A0A232F1W6_9HYME</name>
<evidence type="ECO:0000256" key="7">
    <source>
        <dbReference type="ARBA" id="ARBA00051086"/>
    </source>
</evidence>
<evidence type="ECO:0000259" key="12">
    <source>
        <dbReference type="PROSITE" id="PS51462"/>
    </source>
</evidence>
<comment type="function">
    <text evidence="8">Hydrolyzes UDP-glucose to glucose 1-phosphate and UMP and ADP-ribose to ribose 5-phosphate and AMP. The physiological substrate is probably UDP-glucose. Poor activity on other substrates such as ADP-glucose, CDP-glucose, GDP-glucose and GDP-mannose.</text>
</comment>
<dbReference type="GO" id="GO:0019693">
    <property type="term" value="P:ribose phosphate metabolic process"/>
    <property type="evidence" value="ECO:0007669"/>
    <property type="project" value="TreeGrafter"/>
</dbReference>
<sequence length="224" mass="25475">MSNAALEEKNKKIRERMLNLSEVVIGPFPLDSPWLRPVRMNFIQDGKPKAWDLMRAHESVSIIVFNISRKKLVFVRQFRPAAYFACLPEEQAVIDLEKYPPTLGLTIELCAGIVDKDKPLVEIAQDELREECGYEAPVSAFQKIITYRFVSSSATKQTLFYVEVTDEMNIHPGGGAEHEGELIEIIEMSVDEVKNYSNSEEVSSPPCFLNGVAWFLNNKKDRYA</sequence>
<dbReference type="GO" id="GO:0006753">
    <property type="term" value="P:nucleoside phosphate metabolic process"/>
    <property type="evidence" value="ECO:0007669"/>
    <property type="project" value="TreeGrafter"/>
</dbReference>
<organism evidence="13 14">
    <name type="scientific">Trichomalopsis sarcophagae</name>
    <dbReference type="NCBI Taxonomy" id="543379"/>
    <lineage>
        <taxon>Eukaryota</taxon>
        <taxon>Metazoa</taxon>
        <taxon>Ecdysozoa</taxon>
        <taxon>Arthropoda</taxon>
        <taxon>Hexapoda</taxon>
        <taxon>Insecta</taxon>
        <taxon>Pterygota</taxon>
        <taxon>Neoptera</taxon>
        <taxon>Endopterygota</taxon>
        <taxon>Hymenoptera</taxon>
        <taxon>Apocrita</taxon>
        <taxon>Proctotrupomorpha</taxon>
        <taxon>Chalcidoidea</taxon>
        <taxon>Pteromalidae</taxon>
        <taxon>Pteromalinae</taxon>
        <taxon>Trichomalopsis</taxon>
    </lineage>
</organism>
<dbReference type="EMBL" id="NNAY01001270">
    <property type="protein sequence ID" value="OXU24552.1"/>
    <property type="molecule type" value="Genomic_DNA"/>
</dbReference>
<reference evidence="13 14" key="1">
    <citation type="journal article" date="2017" name="Curr. Biol.">
        <title>The Evolution of Venom by Co-option of Single-Copy Genes.</title>
        <authorList>
            <person name="Martinson E.O."/>
            <person name="Mrinalini"/>
            <person name="Kelkar Y.D."/>
            <person name="Chang C.H."/>
            <person name="Werren J.H."/>
        </authorList>
    </citation>
    <scope>NUCLEOTIDE SEQUENCE [LARGE SCALE GENOMIC DNA]</scope>
    <source>
        <strain evidence="13 14">Alberta</strain>
        <tissue evidence="13">Whole body</tissue>
    </source>
</reference>
<dbReference type="PANTHER" id="PTHR11839">
    <property type="entry name" value="UDP/ADP-SUGAR PYROPHOSPHATASE"/>
    <property type="match status" value="1"/>
</dbReference>
<dbReference type="Proteomes" id="UP000215335">
    <property type="component" value="Unassembled WGS sequence"/>
</dbReference>
<dbReference type="OrthoDB" id="10249920at2759"/>
<dbReference type="CDD" id="cd18887">
    <property type="entry name" value="NUDIX_UGPPase_Nudt14"/>
    <property type="match status" value="1"/>
</dbReference>
<dbReference type="SUPFAM" id="SSF55811">
    <property type="entry name" value="Nudix"/>
    <property type="match status" value="1"/>
</dbReference>
<evidence type="ECO:0000256" key="1">
    <source>
        <dbReference type="ARBA" id="ARBA00001946"/>
    </source>
</evidence>
<dbReference type="PROSITE" id="PS51462">
    <property type="entry name" value="NUDIX"/>
    <property type="match status" value="1"/>
</dbReference>
<comment type="subunit">
    <text evidence="3">Homodimer.</text>
</comment>
<dbReference type="FunFam" id="3.90.79.10:FF:000035">
    <property type="entry name" value="Uridine diphosphate glucose pyrophosphatase"/>
    <property type="match status" value="1"/>
</dbReference>
<evidence type="ECO:0000313" key="13">
    <source>
        <dbReference type="EMBL" id="OXU24552.1"/>
    </source>
</evidence>
<evidence type="ECO:0000256" key="4">
    <source>
        <dbReference type="ARBA" id="ARBA00022490"/>
    </source>
</evidence>
<accession>A0A232F1W6</accession>
<evidence type="ECO:0000256" key="8">
    <source>
        <dbReference type="ARBA" id="ARBA00054674"/>
    </source>
</evidence>
<comment type="catalytic activity">
    <reaction evidence="7">
        <text>UDP-sugar + H2O = UMP + alpha-D-aldose 1-phosphate.</text>
        <dbReference type="EC" id="3.6.1.45"/>
    </reaction>
</comment>
<comment type="subcellular location">
    <subcellularLocation>
        <location evidence="2">Cytoplasm</location>
    </subcellularLocation>
</comment>
<dbReference type="PANTHER" id="PTHR11839:SF15">
    <property type="entry name" value="URIDINE DIPHOSPHATE GLUCOSE PYROPHOSPHATASE NUDT14"/>
    <property type="match status" value="1"/>
</dbReference>
<proteinExistence type="predicted"/>
<dbReference type="InterPro" id="IPR015797">
    <property type="entry name" value="NUDIX_hydrolase-like_dom_sf"/>
</dbReference>
<evidence type="ECO:0000256" key="9">
    <source>
        <dbReference type="ARBA" id="ARBA00066480"/>
    </source>
</evidence>
<evidence type="ECO:0000313" key="14">
    <source>
        <dbReference type="Proteomes" id="UP000215335"/>
    </source>
</evidence>
<comment type="caution">
    <text evidence="13">The sequence shown here is derived from an EMBL/GenBank/DDBJ whole genome shotgun (WGS) entry which is preliminary data.</text>
</comment>
<dbReference type="EC" id="3.6.1.45" evidence="9"/>
<dbReference type="STRING" id="543379.A0A232F1W6"/>
<dbReference type="AlphaFoldDB" id="A0A232F1W6"/>
<comment type="cofactor">
    <cofactor evidence="1">
        <name>Mg(2+)</name>
        <dbReference type="ChEBI" id="CHEBI:18420"/>
    </cofactor>
</comment>
<evidence type="ECO:0000256" key="5">
    <source>
        <dbReference type="ARBA" id="ARBA00022801"/>
    </source>
</evidence>
<protein>
    <recommendedName>
        <fullName evidence="10">Uridine diphosphate glucose pyrophosphatase NUDT14</fullName>
        <ecNumber evidence="9">3.6.1.45</ecNumber>
    </recommendedName>
    <alternativeName>
        <fullName evidence="11">Nucleoside diphosphate-linked moiety X motif 14</fullName>
    </alternativeName>
</protein>
<dbReference type="InterPro" id="IPR000086">
    <property type="entry name" value="NUDIX_hydrolase_dom"/>
</dbReference>
<gene>
    <name evidence="13" type="ORF">TSAR_008549</name>
</gene>
<keyword evidence="5" id="KW-0378">Hydrolase</keyword>
<dbReference type="GO" id="GO:0008768">
    <property type="term" value="F:UDP-sugar diphosphatase activity"/>
    <property type="evidence" value="ECO:0007669"/>
    <property type="project" value="UniProtKB-EC"/>
</dbReference>
<keyword evidence="6" id="KW-0460">Magnesium</keyword>